<sequence>IFLQNVTASDDFCLPSTNAECEEEESVPLVTNEAVSHRQCCPSEMNARWLNPALVAPFPSGVMRTRLVATVAVAAILCFTACVAVFHPDRVGVLAAPVKRYLFRDCPPWHHSGC</sequence>
<dbReference type="Gramene" id="AET1Gv20619300.9">
    <property type="protein sequence ID" value="AET1Gv20619300.9"/>
    <property type="gene ID" value="AET1Gv20619300"/>
</dbReference>
<evidence type="ECO:0000313" key="2">
    <source>
        <dbReference type="EnsemblPlants" id="AET1Gv20619300.9"/>
    </source>
</evidence>
<dbReference type="EnsemblPlants" id="AET1Gv20619300.9">
    <property type="protein sequence ID" value="AET1Gv20619300.9"/>
    <property type="gene ID" value="AET1Gv20619300"/>
</dbReference>
<keyword evidence="1" id="KW-0812">Transmembrane</keyword>
<evidence type="ECO:0000256" key="1">
    <source>
        <dbReference type="SAM" id="Phobius"/>
    </source>
</evidence>
<name>A0A452Z3C2_AEGTS</name>
<reference evidence="2" key="3">
    <citation type="journal article" date="2017" name="Nature">
        <title>Genome sequence of the progenitor of the wheat D genome Aegilops tauschii.</title>
        <authorList>
            <person name="Luo M.C."/>
            <person name="Gu Y.Q."/>
            <person name="Puiu D."/>
            <person name="Wang H."/>
            <person name="Twardziok S.O."/>
            <person name="Deal K.R."/>
            <person name="Huo N."/>
            <person name="Zhu T."/>
            <person name="Wang L."/>
            <person name="Wang Y."/>
            <person name="McGuire P.E."/>
            <person name="Liu S."/>
            <person name="Long H."/>
            <person name="Ramasamy R.K."/>
            <person name="Rodriguez J.C."/>
            <person name="Van S.L."/>
            <person name="Yuan L."/>
            <person name="Wang Z."/>
            <person name="Xia Z."/>
            <person name="Xiao L."/>
            <person name="Anderson O.D."/>
            <person name="Ouyang S."/>
            <person name="Liang Y."/>
            <person name="Zimin A.V."/>
            <person name="Pertea G."/>
            <person name="Qi P."/>
            <person name="Bennetzen J.L."/>
            <person name="Dai X."/>
            <person name="Dawson M.W."/>
            <person name="Muller H.G."/>
            <person name="Kugler K."/>
            <person name="Rivarola-Duarte L."/>
            <person name="Spannagl M."/>
            <person name="Mayer K.F.X."/>
            <person name="Lu F.H."/>
            <person name="Bevan M.W."/>
            <person name="Leroy P."/>
            <person name="Li P."/>
            <person name="You F.M."/>
            <person name="Sun Q."/>
            <person name="Liu Z."/>
            <person name="Lyons E."/>
            <person name="Wicker T."/>
            <person name="Salzberg S.L."/>
            <person name="Devos K.M."/>
            <person name="Dvorak J."/>
        </authorList>
    </citation>
    <scope>NUCLEOTIDE SEQUENCE [LARGE SCALE GENOMIC DNA]</scope>
    <source>
        <strain evidence="2">cv. AL8/78</strain>
    </source>
</reference>
<proteinExistence type="predicted"/>
<protein>
    <submittedName>
        <fullName evidence="2">Uncharacterized protein</fullName>
    </submittedName>
</protein>
<organism evidence="2 3">
    <name type="scientific">Aegilops tauschii subsp. strangulata</name>
    <name type="common">Goatgrass</name>
    <dbReference type="NCBI Taxonomy" id="200361"/>
    <lineage>
        <taxon>Eukaryota</taxon>
        <taxon>Viridiplantae</taxon>
        <taxon>Streptophyta</taxon>
        <taxon>Embryophyta</taxon>
        <taxon>Tracheophyta</taxon>
        <taxon>Spermatophyta</taxon>
        <taxon>Magnoliopsida</taxon>
        <taxon>Liliopsida</taxon>
        <taxon>Poales</taxon>
        <taxon>Poaceae</taxon>
        <taxon>BOP clade</taxon>
        <taxon>Pooideae</taxon>
        <taxon>Triticodae</taxon>
        <taxon>Triticeae</taxon>
        <taxon>Triticinae</taxon>
        <taxon>Aegilops</taxon>
    </lineage>
</organism>
<reference evidence="2" key="4">
    <citation type="submission" date="2019-03" db="UniProtKB">
        <authorList>
            <consortium name="EnsemblPlants"/>
        </authorList>
    </citation>
    <scope>IDENTIFICATION</scope>
</reference>
<reference evidence="2" key="5">
    <citation type="journal article" date="2021" name="G3 (Bethesda)">
        <title>Aegilops tauschii genome assembly Aet v5.0 features greater sequence contiguity and improved annotation.</title>
        <authorList>
            <person name="Wang L."/>
            <person name="Zhu T."/>
            <person name="Rodriguez J.C."/>
            <person name="Deal K.R."/>
            <person name="Dubcovsky J."/>
            <person name="McGuire P.E."/>
            <person name="Lux T."/>
            <person name="Spannagl M."/>
            <person name="Mayer K.F.X."/>
            <person name="Baldrich P."/>
            <person name="Meyers B.C."/>
            <person name="Huo N."/>
            <person name="Gu Y.Q."/>
            <person name="Zhou H."/>
            <person name="Devos K.M."/>
            <person name="Bennetzen J.L."/>
            <person name="Unver T."/>
            <person name="Budak H."/>
            <person name="Gulick P.J."/>
            <person name="Galiba G."/>
            <person name="Kalapos B."/>
            <person name="Nelson D.R."/>
            <person name="Li P."/>
            <person name="You F.M."/>
            <person name="Luo M.C."/>
            <person name="Dvorak J."/>
        </authorList>
    </citation>
    <scope>NUCLEOTIDE SEQUENCE [LARGE SCALE GENOMIC DNA]</scope>
    <source>
        <strain evidence="2">cv. AL8/78</strain>
    </source>
</reference>
<evidence type="ECO:0000313" key="3">
    <source>
        <dbReference type="Proteomes" id="UP000015105"/>
    </source>
</evidence>
<dbReference type="Proteomes" id="UP000015105">
    <property type="component" value="Chromosome 1D"/>
</dbReference>
<keyword evidence="1" id="KW-1133">Transmembrane helix</keyword>
<keyword evidence="1" id="KW-0472">Membrane</keyword>
<accession>A0A452Z3C2</accession>
<reference evidence="3" key="2">
    <citation type="journal article" date="2017" name="Nat. Plants">
        <title>The Aegilops tauschii genome reveals multiple impacts of transposons.</title>
        <authorList>
            <person name="Zhao G."/>
            <person name="Zou C."/>
            <person name="Li K."/>
            <person name="Wang K."/>
            <person name="Li T."/>
            <person name="Gao L."/>
            <person name="Zhang X."/>
            <person name="Wang H."/>
            <person name="Yang Z."/>
            <person name="Liu X."/>
            <person name="Jiang W."/>
            <person name="Mao L."/>
            <person name="Kong X."/>
            <person name="Jiao Y."/>
            <person name="Jia J."/>
        </authorList>
    </citation>
    <scope>NUCLEOTIDE SEQUENCE [LARGE SCALE GENOMIC DNA]</scope>
    <source>
        <strain evidence="3">cv. AL8/78</strain>
    </source>
</reference>
<feature type="transmembrane region" description="Helical" evidence="1">
    <location>
        <begin position="67"/>
        <end position="87"/>
    </location>
</feature>
<dbReference type="AlphaFoldDB" id="A0A452Z3C2"/>
<reference evidence="3" key="1">
    <citation type="journal article" date="2014" name="Science">
        <title>Ancient hybridizations among the ancestral genomes of bread wheat.</title>
        <authorList>
            <consortium name="International Wheat Genome Sequencing Consortium,"/>
            <person name="Marcussen T."/>
            <person name="Sandve S.R."/>
            <person name="Heier L."/>
            <person name="Spannagl M."/>
            <person name="Pfeifer M."/>
            <person name="Jakobsen K.S."/>
            <person name="Wulff B.B."/>
            <person name="Steuernagel B."/>
            <person name="Mayer K.F."/>
            <person name="Olsen O.A."/>
        </authorList>
    </citation>
    <scope>NUCLEOTIDE SEQUENCE [LARGE SCALE GENOMIC DNA]</scope>
    <source>
        <strain evidence="3">cv. AL8/78</strain>
    </source>
</reference>
<keyword evidence="3" id="KW-1185">Reference proteome</keyword>